<reference evidence="1 2" key="1">
    <citation type="submission" date="2019-01" db="EMBL/GenBank/DDBJ databases">
        <title>Genome sequencing of strain DFW100M-13.</title>
        <authorList>
            <person name="Heo J."/>
            <person name="Kim S.-J."/>
            <person name="Kim J.-S."/>
            <person name="Hong S.-B."/>
            <person name="Kwon S.-W."/>
        </authorList>
    </citation>
    <scope>NUCLEOTIDE SEQUENCE [LARGE SCALE GENOMIC DNA]</scope>
    <source>
        <strain evidence="1 2">DFW100M-13</strain>
    </source>
</reference>
<protein>
    <submittedName>
        <fullName evidence="1">Uncharacterized protein</fullName>
    </submittedName>
</protein>
<dbReference type="AlphaFoldDB" id="A0A4P6E9B3"/>
<organism evidence="1 2">
    <name type="scientific">Microbacterium protaetiae</name>
    <dbReference type="NCBI Taxonomy" id="2509458"/>
    <lineage>
        <taxon>Bacteria</taxon>
        <taxon>Bacillati</taxon>
        <taxon>Actinomycetota</taxon>
        <taxon>Actinomycetes</taxon>
        <taxon>Micrococcales</taxon>
        <taxon>Microbacteriaceae</taxon>
        <taxon>Microbacterium</taxon>
    </lineage>
</organism>
<dbReference type="KEGG" id="mprt:ET475_00525"/>
<dbReference type="RefSeq" id="WP_129385023.1">
    <property type="nucleotide sequence ID" value="NZ_CP035494.1"/>
</dbReference>
<sequence>MTDRDDDEGAVEGDQTLSTGGLDDFYSMFQRERDKRLQRYQVYVANGNYAKHLTTALKSFQGVPNLHIADLVQWKTFLRNAEFPAYGAPAILVDFLAPQTVQGSLDEPDVATGYLDGDQDLQIVRTHSLRLMAWESEST</sequence>
<name>A0A4P6E9B3_9MICO</name>
<evidence type="ECO:0000313" key="2">
    <source>
        <dbReference type="Proteomes" id="UP000293995"/>
    </source>
</evidence>
<dbReference type="Proteomes" id="UP000293995">
    <property type="component" value="Chromosome"/>
</dbReference>
<gene>
    <name evidence="1" type="ORF">ET475_00525</name>
</gene>
<proteinExistence type="predicted"/>
<keyword evidence="2" id="KW-1185">Reference proteome</keyword>
<dbReference type="EMBL" id="CP035494">
    <property type="protein sequence ID" value="QAY58635.1"/>
    <property type="molecule type" value="Genomic_DNA"/>
</dbReference>
<evidence type="ECO:0000313" key="1">
    <source>
        <dbReference type="EMBL" id="QAY58635.1"/>
    </source>
</evidence>
<dbReference type="OrthoDB" id="495362at2"/>
<accession>A0A4P6E9B3</accession>